<dbReference type="GO" id="GO:0008234">
    <property type="term" value="F:cysteine-type peptidase activity"/>
    <property type="evidence" value="ECO:0007669"/>
    <property type="project" value="UniProtKB-KW"/>
</dbReference>
<dbReference type="InterPro" id="IPR003653">
    <property type="entry name" value="Peptidase_C48_C"/>
</dbReference>
<feature type="domain" description="Ubiquitin-like protease family profile" evidence="5">
    <location>
        <begin position="15"/>
        <end position="305"/>
    </location>
</feature>
<evidence type="ECO:0000259" key="5">
    <source>
        <dbReference type="PROSITE" id="PS50600"/>
    </source>
</evidence>
<comment type="similarity">
    <text evidence="1">Belongs to the peptidase C48 family.</text>
</comment>
<dbReference type="PANTHER" id="PTHR46468">
    <property type="entry name" value="SENTRIN-SPECIFIC PROTEASE 8"/>
    <property type="match status" value="1"/>
</dbReference>
<evidence type="ECO:0000256" key="1">
    <source>
        <dbReference type="ARBA" id="ARBA00005234"/>
    </source>
</evidence>
<dbReference type="PANTHER" id="PTHR46468:SF1">
    <property type="entry name" value="SENTRIN-SPECIFIC PROTEASE 8"/>
    <property type="match status" value="1"/>
</dbReference>
<dbReference type="InterPro" id="IPR038765">
    <property type="entry name" value="Papain-like_cys_pep_sf"/>
</dbReference>
<protein>
    <recommendedName>
        <fullName evidence="5">Ubiquitin-like protease family profile domain-containing protein</fullName>
    </recommendedName>
</protein>
<organism evidence="6">
    <name type="scientific">Toxoplasma gondii (strain ATCC 50861 / VEG)</name>
    <dbReference type="NCBI Taxonomy" id="432359"/>
    <lineage>
        <taxon>Eukaryota</taxon>
        <taxon>Sar</taxon>
        <taxon>Alveolata</taxon>
        <taxon>Apicomplexa</taxon>
        <taxon>Conoidasida</taxon>
        <taxon>Coccidia</taxon>
        <taxon>Eucoccidiorida</taxon>
        <taxon>Eimeriorina</taxon>
        <taxon>Sarcocystidae</taxon>
        <taxon>Toxoplasma</taxon>
    </lineage>
</organism>
<keyword evidence="2" id="KW-0645">Protease</keyword>
<dbReference type="GO" id="GO:0000338">
    <property type="term" value="P:protein deneddylation"/>
    <property type="evidence" value="ECO:0007669"/>
    <property type="project" value="TreeGrafter"/>
</dbReference>
<evidence type="ECO:0000313" key="6">
    <source>
        <dbReference type="EMBL" id="CEL75423.1"/>
    </source>
</evidence>
<dbReference type="AlphaFoldDB" id="A0A0F7UZ49"/>
<dbReference type="Gene3D" id="3.40.395.10">
    <property type="entry name" value="Adenoviral Proteinase, Chain A"/>
    <property type="match status" value="2"/>
</dbReference>
<dbReference type="InterPro" id="IPR044613">
    <property type="entry name" value="Nep1/2-like"/>
</dbReference>
<evidence type="ECO:0000256" key="4">
    <source>
        <dbReference type="ARBA" id="ARBA00022807"/>
    </source>
</evidence>
<dbReference type="GO" id="GO:0006508">
    <property type="term" value="P:proteolysis"/>
    <property type="evidence" value="ECO:0007669"/>
    <property type="project" value="UniProtKB-KW"/>
</dbReference>
<dbReference type="Pfam" id="PF02902">
    <property type="entry name" value="Peptidase_C48"/>
    <property type="match status" value="1"/>
</dbReference>
<dbReference type="GO" id="GO:0019784">
    <property type="term" value="F:deNEDDylase activity"/>
    <property type="evidence" value="ECO:0007669"/>
    <property type="project" value="InterPro"/>
</dbReference>
<dbReference type="PROSITE" id="PS50600">
    <property type="entry name" value="ULP_PROTEASE"/>
    <property type="match status" value="1"/>
</dbReference>
<evidence type="ECO:0000256" key="3">
    <source>
        <dbReference type="ARBA" id="ARBA00022801"/>
    </source>
</evidence>
<keyword evidence="3" id="KW-0378">Hydrolase</keyword>
<proteinExistence type="inferred from homology"/>
<name>A0A0F7UZ49_TOXGV</name>
<dbReference type="SUPFAM" id="SSF54001">
    <property type="entry name" value="Cysteine proteinases"/>
    <property type="match status" value="1"/>
</dbReference>
<keyword evidence="4" id="KW-0788">Thiol protease</keyword>
<gene>
    <name evidence="6" type="ORF">BN1205_016275</name>
</gene>
<sequence>MSDTEEKPFLTLTTCRLYAEDVALFRPAQWLNDACISFFFEVLQAAADLYYSARARPDSQRLAEGIAHLIVEGVKPFSENNEEMLRHKLGLCAPASEQSSNEAAMCSLKSRQEAKLETSPSLGWTNHDNEAHVCSPVLFVDPCVAFLVSMCCDGDEVQDTLQTLRLPLRSVVVWPLTDHLDSSVSGGTHWTLLIQIACSRGVEGNTMIQHGCNSTHGPVKPHSRYKFFHFDSLGHKTQRSRGNLAAAQRLQGLLGRFVKIPTSAESPEIAAHDKPRSTPVPLCCVPPQSNASDCGVYCLLFAERLLQLLVRKDREYFKDKTDSGNHRRPNQTASSIEMTARLLYPEHQFDLSWLSLPELQRFDPLVVSTQRRDALLLANRLARREGLF</sequence>
<reference evidence="6" key="1">
    <citation type="journal article" date="2015" name="PLoS ONE">
        <title>Comprehensive Evaluation of Toxoplasma gondii VEG and Neospora caninum LIV Genomes with Tachyzoite Stage Transcriptome and Proteome Defines Novel Transcript Features.</title>
        <authorList>
            <person name="Ramaprasad A."/>
            <person name="Mourier T."/>
            <person name="Naeem R."/>
            <person name="Malas T.B."/>
            <person name="Moussa E."/>
            <person name="Panigrahi A."/>
            <person name="Vermont S.J."/>
            <person name="Otto T.D."/>
            <person name="Wastling J."/>
            <person name="Pain A."/>
        </authorList>
    </citation>
    <scope>NUCLEOTIDE SEQUENCE</scope>
    <source>
        <strain evidence="6">VEG</strain>
    </source>
</reference>
<dbReference type="EMBL" id="LN714498">
    <property type="protein sequence ID" value="CEL75423.1"/>
    <property type="molecule type" value="Genomic_DNA"/>
</dbReference>
<evidence type="ECO:0000256" key="2">
    <source>
        <dbReference type="ARBA" id="ARBA00022670"/>
    </source>
</evidence>
<accession>A0A0F7UZ49</accession>